<dbReference type="Proteomes" id="UP000540556">
    <property type="component" value="Unassembled WGS sequence"/>
</dbReference>
<keyword evidence="3" id="KW-1185">Reference proteome</keyword>
<dbReference type="CDD" id="cd09731">
    <property type="entry name" value="Cse2_I-E"/>
    <property type="match status" value="1"/>
</dbReference>
<dbReference type="Pfam" id="PF09485">
    <property type="entry name" value="CRISPR_Cse2"/>
    <property type="match status" value="1"/>
</dbReference>
<sequence>MSRTDAGTLAREAQAWWRALQPDPARGDPGDRAALAKLRRCGSVIDVLFEPAAQELARRCGARGDGALERIALVAGVLAHVRTDRPGLRVARRIGPVDASDRATALCKPIRFRRLLDMMEFDDCLRGFRRLVALADAEMNVRDLAEAVFLWPRPEGRGSAAADRIRVRWVYEYWNAGEPEGETPSDQACDSVEELQS</sequence>
<comment type="caution">
    <text evidence="2">The sequence shown here is derived from an EMBL/GenBank/DDBJ whole genome shotgun (WGS) entry which is preliminary data.</text>
</comment>
<feature type="region of interest" description="Disordered" evidence="1">
    <location>
        <begin position="178"/>
        <end position="197"/>
    </location>
</feature>
<dbReference type="NCBIfam" id="TIGR02548">
    <property type="entry name" value="casB_cse2"/>
    <property type="match status" value="1"/>
</dbReference>
<dbReference type="InterPro" id="IPR013382">
    <property type="entry name" value="CRISPR-assoc_prot_Cse2"/>
</dbReference>
<evidence type="ECO:0000313" key="2">
    <source>
        <dbReference type="EMBL" id="MBB2203477.1"/>
    </source>
</evidence>
<organism evidence="2 3">
    <name type="scientific">Gluconacetobacter takamatsuzukensis</name>
    <dbReference type="NCBI Taxonomy" id="1286190"/>
    <lineage>
        <taxon>Bacteria</taxon>
        <taxon>Pseudomonadati</taxon>
        <taxon>Pseudomonadota</taxon>
        <taxon>Alphaproteobacteria</taxon>
        <taxon>Acetobacterales</taxon>
        <taxon>Acetobacteraceae</taxon>
        <taxon>Gluconacetobacter</taxon>
    </lineage>
</organism>
<dbReference type="RefSeq" id="WP_182947139.1">
    <property type="nucleotide sequence ID" value="NZ_JABEQK010000001.1"/>
</dbReference>
<evidence type="ECO:0000313" key="3">
    <source>
        <dbReference type="Proteomes" id="UP000540556"/>
    </source>
</evidence>
<accession>A0A7W4KAU0</accession>
<reference evidence="2 3" key="1">
    <citation type="submission" date="2020-04" db="EMBL/GenBank/DDBJ databases">
        <title>Description of novel Gluconacetobacter.</title>
        <authorList>
            <person name="Sombolestani A."/>
        </authorList>
    </citation>
    <scope>NUCLEOTIDE SEQUENCE [LARGE SCALE GENOMIC DNA]</scope>
    <source>
        <strain evidence="2 3">LMG 27800</strain>
    </source>
</reference>
<dbReference type="AlphaFoldDB" id="A0A7W4KAU0"/>
<proteinExistence type="predicted"/>
<evidence type="ECO:0000256" key="1">
    <source>
        <dbReference type="SAM" id="MobiDB-lite"/>
    </source>
</evidence>
<dbReference type="InterPro" id="IPR038287">
    <property type="entry name" value="Cse2_sf"/>
</dbReference>
<dbReference type="Gene3D" id="1.10.520.40">
    <property type="entry name" value="CRISPR-associated protein Cse2"/>
    <property type="match status" value="1"/>
</dbReference>
<name>A0A7W4KAU0_9PROT</name>
<dbReference type="EMBL" id="JABEQK010000001">
    <property type="protein sequence ID" value="MBB2203477.1"/>
    <property type="molecule type" value="Genomic_DNA"/>
</dbReference>
<gene>
    <name evidence="2" type="primary">casB</name>
    <name evidence="2" type="ORF">HLH27_00380</name>
</gene>
<protein>
    <submittedName>
        <fullName evidence="2">Type I-E CRISPR-associated protein Cse2/CasB</fullName>
    </submittedName>
</protein>